<accession>A0A3D9KVS4</accession>
<protein>
    <submittedName>
        <fullName evidence="2">Uncharacterized protein</fullName>
    </submittedName>
</protein>
<dbReference type="EMBL" id="QREG01000037">
    <property type="protein sequence ID" value="RED91757.1"/>
    <property type="molecule type" value="Genomic_DNA"/>
</dbReference>
<evidence type="ECO:0000313" key="3">
    <source>
        <dbReference type="Proteomes" id="UP000256779"/>
    </source>
</evidence>
<proteinExistence type="predicted"/>
<name>A0A3D9KVS4_MARFU</name>
<dbReference type="AlphaFoldDB" id="A0A3D9KVS4"/>
<comment type="caution">
    <text evidence="2">The sequence shown here is derived from an EMBL/GenBank/DDBJ whole genome shotgun (WGS) entry which is preliminary data.</text>
</comment>
<evidence type="ECO:0000256" key="1">
    <source>
        <dbReference type="SAM" id="SignalP"/>
    </source>
</evidence>
<dbReference type="Proteomes" id="UP000256779">
    <property type="component" value="Unassembled WGS sequence"/>
</dbReference>
<gene>
    <name evidence="2" type="ORF">C7460_13727</name>
</gene>
<sequence length="139" mass="15807">MMLRVILVVTLVSAVVSAASSQAARDVYKRDFPTENVTMGMEANKNANRPKRKRYDYLYTESSRGILYGNPCALQATRKMGFEYVVQPAGIPGSPGRKELEKNNFFVKLKLVFTRGPWWKLVLNNRLRKCRQQSGDFVG</sequence>
<feature type="signal peptide" evidence="1">
    <location>
        <begin position="1"/>
        <end position="18"/>
    </location>
</feature>
<keyword evidence="1" id="KW-0732">Signal</keyword>
<organism evidence="2 3">
    <name type="scientific">Marinoscillum furvescens DSM 4134</name>
    <dbReference type="NCBI Taxonomy" id="1122208"/>
    <lineage>
        <taxon>Bacteria</taxon>
        <taxon>Pseudomonadati</taxon>
        <taxon>Bacteroidota</taxon>
        <taxon>Cytophagia</taxon>
        <taxon>Cytophagales</taxon>
        <taxon>Reichenbachiellaceae</taxon>
        <taxon>Marinoscillum</taxon>
    </lineage>
</organism>
<reference evidence="2 3" key="1">
    <citation type="submission" date="2018-07" db="EMBL/GenBank/DDBJ databases">
        <title>Genomic Encyclopedia of Type Strains, Phase IV (KMG-IV): sequencing the most valuable type-strain genomes for metagenomic binning, comparative biology and taxonomic classification.</title>
        <authorList>
            <person name="Goeker M."/>
        </authorList>
    </citation>
    <scope>NUCLEOTIDE SEQUENCE [LARGE SCALE GENOMIC DNA]</scope>
    <source>
        <strain evidence="2 3">DSM 4134</strain>
    </source>
</reference>
<keyword evidence="3" id="KW-1185">Reference proteome</keyword>
<feature type="chain" id="PRO_5017575857" evidence="1">
    <location>
        <begin position="19"/>
        <end position="139"/>
    </location>
</feature>
<evidence type="ECO:0000313" key="2">
    <source>
        <dbReference type="EMBL" id="RED91757.1"/>
    </source>
</evidence>